<feature type="region of interest" description="Disordered" evidence="1">
    <location>
        <begin position="31"/>
        <end position="54"/>
    </location>
</feature>
<reference evidence="2" key="1">
    <citation type="submission" date="2020-07" db="EMBL/GenBank/DDBJ databases">
        <title>Multicomponent nature underlies the extraordinary mechanical properties of spider dragline silk.</title>
        <authorList>
            <person name="Kono N."/>
            <person name="Nakamura H."/>
            <person name="Mori M."/>
            <person name="Yoshida Y."/>
            <person name="Ohtoshi R."/>
            <person name="Malay A.D."/>
            <person name="Moran D.A.P."/>
            <person name="Tomita M."/>
            <person name="Numata K."/>
            <person name="Arakawa K."/>
        </authorList>
    </citation>
    <scope>NUCLEOTIDE SEQUENCE</scope>
</reference>
<sequence length="111" mass="12226">MAAQRETTLSKYLLSFPTMFIFPKRGINEKGEGVKHHTMKDQLNSQNPGPPPLSLVDTRSAKDRTAIVVNQSVSFRLGDAGKGRIFLLPLVNPGNDSAEYRLDKHTLAGGY</sequence>
<name>A0A8X6FQX1_TRICU</name>
<keyword evidence="3" id="KW-1185">Reference proteome</keyword>
<evidence type="ECO:0000313" key="2">
    <source>
        <dbReference type="EMBL" id="GFQ86696.1"/>
    </source>
</evidence>
<organism evidence="2 3">
    <name type="scientific">Trichonephila clavata</name>
    <name type="common">Joro spider</name>
    <name type="synonym">Nephila clavata</name>
    <dbReference type="NCBI Taxonomy" id="2740835"/>
    <lineage>
        <taxon>Eukaryota</taxon>
        <taxon>Metazoa</taxon>
        <taxon>Ecdysozoa</taxon>
        <taxon>Arthropoda</taxon>
        <taxon>Chelicerata</taxon>
        <taxon>Arachnida</taxon>
        <taxon>Araneae</taxon>
        <taxon>Araneomorphae</taxon>
        <taxon>Entelegynae</taxon>
        <taxon>Araneoidea</taxon>
        <taxon>Nephilidae</taxon>
        <taxon>Trichonephila</taxon>
    </lineage>
</organism>
<dbReference type="Proteomes" id="UP000887116">
    <property type="component" value="Unassembled WGS sequence"/>
</dbReference>
<dbReference type="EMBL" id="BMAO01013151">
    <property type="protein sequence ID" value="GFQ86696.1"/>
    <property type="molecule type" value="Genomic_DNA"/>
</dbReference>
<dbReference type="OrthoDB" id="10303645at2759"/>
<proteinExistence type="predicted"/>
<accession>A0A8X6FQX1</accession>
<evidence type="ECO:0000256" key="1">
    <source>
        <dbReference type="SAM" id="MobiDB-lite"/>
    </source>
</evidence>
<protein>
    <submittedName>
        <fullName evidence="2">Uncharacterized protein</fullName>
    </submittedName>
</protein>
<gene>
    <name evidence="2" type="ORF">TNCT_236301</name>
</gene>
<evidence type="ECO:0000313" key="3">
    <source>
        <dbReference type="Proteomes" id="UP000887116"/>
    </source>
</evidence>
<dbReference type="AlphaFoldDB" id="A0A8X6FQX1"/>
<comment type="caution">
    <text evidence="2">The sequence shown here is derived from an EMBL/GenBank/DDBJ whole genome shotgun (WGS) entry which is preliminary data.</text>
</comment>